<dbReference type="GO" id="GO:0004057">
    <property type="term" value="F:arginyl-tRNA--protein transferase activity"/>
    <property type="evidence" value="ECO:0007669"/>
    <property type="project" value="InterPro"/>
</dbReference>
<dbReference type="EMBL" id="UINC01126302">
    <property type="protein sequence ID" value="SVD04692.1"/>
    <property type="molecule type" value="Genomic_DNA"/>
</dbReference>
<name>A0A382S545_9ZZZZ</name>
<dbReference type="SUPFAM" id="SSF55729">
    <property type="entry name" value="Acyl-CoA N-acyltransferases (Nat)"/>
    <property type="match status" value="1"/>
</dbReference>
<gene>
    <name evidence="2" type="ORF">METZ01_LOCUS357546</name>
</gene>
<sequence>KRNSGITASIMPAKGRGEHFVLFNRYVRSRHGDGGMAGMKFDDYLAMIQDTPLPAELVEFRSENNELYGVCLTDPLDDGLSLVYSFFDPDLAKDSPGKFIILWHLEEAKRRGLPHVYLGYWIEESHKMAYKASFRPLEAHGPDGWERI</sequence>
<protein>
    <recommendedName>
        <fullName evidence="1">N-end rule aminoacyl transferase C-terminal domain-containing protein</fullName>
    </recommendedName>
</protein>
<dbReference type="AlphaFoldDB" id="A0A382S545"/>
<evidence type="ECO:0000313" key="2">
    <source>
        <dbReference type="EMBL" id="SVD04692.1"/>
    </source>
</evidence>
<dbReference type="InterPro" id="IPR016181">
    <property type="entry name" value="Acyl_CoA_acyltransferase"/>
</dbReference>
<dbReference type="Pfam" id="PF04377">
    <property type="entry name" value="ATE_C"/>
    <property type="match status" value="1"/>
</dbReference>
<dbReference type="PANTHER" id="PTHR21367">
    <property type="entry name" value="ARGININE-TRNA-PROTEIN TRANSFERASE 1"/>
    <property type="match status" value="1"/>
</dbReference>
<feature type="non-terminal residue" evidence="2">
    <location>
        <position position="1"/>
    </location>
</feature>
<reference evidence="2" key="1">
    <citation type="submission" date="2018-05" db="EMBL/GenBank/DDBJ databases">
        <authorList>
            <person name="Lanie J.A."/>
            <person name="Ng W.-L."/>
            <person name="Kazmierczak K.M."/>
            <person name="Andrzejewski T.M."/>
            <person name="Davidsen T.M."/>
            <person name="Wayne K.J."/>
            <person name="Tettelin H."/>
            <person name="Glass J.I."/>
            <person name="Rusch D."/>
            <person name="Podicherti R."/>
            <person name="Tsui H.-C.T."/>
            <person name="Winkler M.E."/>
        </authorList>
    </citation>
    <scope>NUCLEOTIDE SEQUENCE</scope>
</reference>
<evidence type="ECO:0000259" key="1">
    <source>
        <dbReference type="Pfam" id="PF04377"/>
    </source>
</evidence>
<organism evidence="2">
    <name type="scientific">marine metagenome</name>
    <dbReference type="NCBI Taxonomy" id="408172"/>
    <lineage>
        <taxon>unclassified sequences</taxon>
        <taxon>metagenomes</taxon>
        <taxon>ecological metagenomes</taxon>
    </lineage>
</organism>
<dbReference type="GO" id="GO:0005737">
    <property type="term" value="C:cytoplasm"/>
    <property type="evidence" value="ECO:0007669"/>
    <property type="project" value="TreeGrafter"/>
</dbReference>
<dbReference type="PANTHER" id="PTHR21367:SF1">
    <property type="entry name" value="ARGINYL-TRNA--PROTEIN TRANSFERASE 1"/>
    <property type="match status" value="1"/>
</dbReference>
<dbReference type="InterPro" id="IPR007472">
    <property type="entry name" value="N-end_Aminoacyl_Trfase_C"/>
</dbReference>
<proteinExistence type="predicted"/>
<accession>A0A382S545</accession>
<feature type="domain" description="N-end rule aminoacyl transferase C-terminal" evidence="1">
    <location>
        <begin position="18"/>
        <end position="139"/>
    </location>
</feature>
<dbReference type="InterPro" id="IPR030700">
    <property type="entry name" value="N-end_Aminoacyl_Trfase"/>
</dbReference>